<dbReference type="InterPro" id="IPR029021">
    <property type="entry name" value="Prot-tyrosine_phosphatase-like"/>
</dbReference>
<evidence type="ECO:0000259" key="11">
    <source>
        <dbReference type="PROSITE" id="PS50054"/>
    </source>
</evidence>
<dbReference type="CDD" id="cd14500">
    <property type="entry name" value="PTP-IVa"/>
    <property type="match status" value="1"/>
</dbReference>
<feature type="domain" description="Tyrosine specific protein phosphatases" evidence="12">
    <location>
        <begin position="80"/>
        <end position="150"/>
    </location>
</feature>
<dbReference type="GO" id="GO:0004725">
    <property type="term" value="F:protein tyrosine phosphatase activity"/>
    <property type="evidence" value="ECO:0007669"/>
    <property type="project" value="UniProtKB-EC"/>
</dbReference>
<comment type="caution">
    <text evidence="13">The sequence shown here is derived from an EMBL/GenBank/DDBJ whole genome shotgun (WGS) entry which is preliminary data.</text>
</comment>
<dbReference type="Gene3D" id="3.90.190.10">
    <property type="entry name" value="Protein tyrosine phosphatase superfamily"/>
    <property type="match status" value="1"/>
</dbReference>
<dbReference type="AlphaFoldDB" id="A0AAW2ZM43"/>
<dbReference type="Pfam" id="PF00782">
    <property type="entry name" value="DSPc"/>
    <property type="match status" value="1"/>
</dbReference>
<organism evidence="13 14">
    <name type="scientific">Acrasis kona</name>
    <dbReference type="NCBI Taxonomy" id="1008807"/>
    <lineage>
        <taxon>Eukaryota</taxon>
        <taxon>Discoba</taxon>
        <taxon>Heterolobosea</taxon>
        <taxon>Tetramitia</taxon>
        <taxon>Eutetramitia</taxon>
        <taxon>Acrasidae</taxon>
        <taxon>Acrasis</taxon>
    </lineage>
</organism>
<evidence type="ECO:0000256" key="10">
    <source>
        <dbReference type="ARBA" id="ARBA00073125"/>
    </source>
</evidence>
<reference evidence="13 14" key="1">
    <citation type="submission" date="2024-03" db="EMBL/GenBank/DDBJ databases">
        <title>The Acrasis kona genome and developmental transcriptomes reveal deep origins of eukaryotic multicellular pathways.</title>
        <authorList>
            <person name="Sheikh S."/>
            <person name="Fu C.-J."/>
            <person name="Brown M.W."/>
            <person name="Baldauf S.L."/>
        </authorList>
    </citation>
    <scope>NUCLEOTIDE SEQUENCE [LARGE SCALE GENOMIC DNA]</scope>
    <source>
        <strain evidence="13 14">ATCC MYA-3509</strain>
    </source>
</reference>
<dbReference type="InterPro" id="IPR000387">
    <property type="entry name" value="Tyr_Pase_dom"/>
</dbReference>
<dbReference type="EC" id="3.1.3.48" evidence="2"/>
<dbReference type="InterPro" id="IPR020422">
    <property type="entry name" value="TYR_PHOSPHATASE_DUAL_dom"/>
</dbReference>
<dbReference type="SUPFAM" id="SSF52799">
    <property type="entry name" value="(Phosphotyrosine protein) phosphatases II"/>
    <property type="match status" value="1"/>
</dbReference>
<comment type="similarity">
    <text evidence="1">Belongs to the protein-tyrosine phosphatase family.</text>
</comment>
<dbReference type="EMBL" id="JAOPGA020001692">
    <property type="protein sequence ID" value="KAL0490535.1"/>
    <property type="molecule type" value="Genomic_DNA"/>
</dbReference>
<sequence>MQSTSNSTIIERGPLRFMISDAPSNNNINQRVKEFHNNKVTHCIRLCQETYDCKLVEREGIKFYDWAFEDGKAPPNEIIKDWLNLVNQVFPPGVKNDGGTIAIHCVAGLGRAPLLVAIALIERCSMDAFEAVKFIRDRRRGAINALQLQFLEKYCKKKDKCTIM</sequence>
<evidence type="ECO:0000256" key="3">
    <source>
        <dbReference type="ARBA" id="ARBA00022481"/>
    </source>
</evidence>
<evidence type="ECO:0000259" key="12">
    <source>
        <dbReference type="PROSITE" id="PS50056"/>
    </source>
</evidence>
<evidence type="ECO:0000256" key="6">
    <source>
        <dbReference type="ARBA" id="ARBA00023157"/>
    </source>
</evidence>
<evidence type="ECO:0000256" key="5">
    <source>
        <dbReference type="ARBA" id="ARBA00022912"/>
    </source>
</evidence>
<name>A0AAW2ZM43_9EUKA</name>
<dbReference type="FunFam" id="3.90.190.10:FF:000086">
    <property type="entry name" value="Protein tyrosine phosphatase-like protein"/>
    <property type="match status" value="1"/>
</dbReference>
<dbReference type="GO" id="GO:0005737">
    <property type="term" value="C:cytoplasm"/>
    <property type="evidence" value="ECO:0007669"/>
    <property type="project" value="UniProtKB-ARBA"/>
</dbReference>
<keyword evidence="8" id="KW-0636">Prenylation</keyword>
<gene>
    <name evidence="13" type="ORF">AKO1_002997</name>
</gene>
<evidence type="ECO:0000256" key="4">
    <source>
        <dbReference type="ARBA" id="ARBA00022801"/>
    </source>
</evidence>
<dbReference type="InterPro" id="IPR050561">
    <property type="entry name" value="PTP"/>
</dbReference>
<dbReference type="InterPro" id="IPR003595">
    <property type="entry name" value="Tyr_Pase_cat"/>
</dbReference>
<keyword evidence="4" id="KW-0378">Hydrolase</keyword>
<keyword evidence="14" id="KW-1185">Reference proteome</keyword>
<dbReference type="Proteomes" id="UP001431209">
    <property type="component" value="Unassembled WGS sequence"/>
</dbReference>
<accession>A0AAW2ZM43</accession>
<keyword evidence="6" id="KW-1015">Disulfide bond</keyword>
<dbReference type="SMART" id="SM00404">
    <property type="entry name" value="PTPc_motif"/>
    <property type="match status" value="1"/>
</dbReference>
<protein>
    <recommendedName>
        <fullName evidence="10">Protein tyrosine phosphatase PRL-1</fullName>
        <ecNumber evidence="2">3.1.3.48</ecNumber>
    </recommendedName>
</protein>
<keyword evidence="3" id="KW-0488">Methylation</keyword>
<evidence type="ECO:0000256" key="9">
    <source>
        <dbReference type="ARBA" id="ARBA00051722"/>
    </source>
</evidence>
<evidence type="ECO:0000313" key="13">
    <source>
        <dbReference type="EMBL" id="KAL0490535.1"/>
    </source>
</evidence>
<feature type="domain" description="Tyrosine-protein phosphatase" evidence="11">
    <location>
        <begin position="6"/>
        <end position="163"/>
    </location>
</feature>
<evidence type="ECO:0000256" key="2">
    <source>
        <dbReference type="ARBA" id="ARBA00013064"/>
    </source>
</evidence>
<evidence type="ECO:0000313" key="14">
    <source>
        <dbReference type="Proteomes" id="UP001431209"/>
    </source>
</evidence>
<dbReference type="InterPro" id="IPR000340">
    <property type="entry name" value="Dual-sp_phosphatase_cat-dom"/>
</dbReference>
<keyword evidence="5" id="KW-0904">Protein phosphatase</keyword>
<evidence type="ECO:0000256" key="8">
    <source>
        <dbReference type="ARBA" id="ARBA00023289"/>
    </source>
</evidence>
<keyword evidence="7" id="KW-0449">Lipoprotein</keyword>
<comment type="catalytic activity">
    <reaction evidence="9">
        <text>O-phospho-L-tyrosyl-[protein] + H2O = L-tyrosyl-[protein] + phosphate</text>
        <dbReference type="Rhea" id="RHEA:10684"/>
        <dbReference type="Rhea" id="RHEA-COMP:10136"/>
        <dbReference type="Rhea" id="RHEA-COMP:20101"/>
        <dbReference type="ChEBI" id="CHEBI:15377"/>
        <dbReference type="ChEBI" id="CHEBI:43474"/>
        <dbReference type="ChEBI" id="CHEBI:46858"/>
        <dbReference type="ChEBI" id="CHEBI:61978"/>
        <dbReference type="EC" id="3.1.3.48"/>
    </reaction>
</comment>
<dbReference type="PANTHER" id="PTHR23339">
    <property type="entry name" value="TYROSINE SPECIFIC PROTEIN PHOSPHATASE AND DUAL SPECIFICITY PROTEIN PHOSPHATASE"/>
    <property type="match status" value="1"/>
</dbReference>
<proteinExistence type="inferred from homology"/>
<dbReference type="PROSITE" id="PS50054">
    <property type="entry name" value="TYR_PHOSPHATASE_DUAL"/>
    <property type="match status" value="1"/>
</dbReference>
<evidence type="ECO:0000256" key="7">
    <source>
        <dbReference type="ARBA" id="ARBA00023288"/>
    </source>
</evidence>
<evidence type="ECO:0000256" key="1">
    <source>
        <dbReference type="ARBA" id="ARBA00009580"/>
    </source>
</evidence>
<dbReference type="PROSITE" id="PS50056">
    <property type="entry name" value="TYR_PHOSPHATASE_2"/>
    <property type="match status" value="1"/>
</dbReference>